<dbReference type="PANTHER" id="PTHR12925">
    <property type="entry name" value="HIKESHI FAMILY MEMBER"/>
    <property type="match status" value="1"/>
</dbReference>
<keyword evidence="5" id="KW-1185">Reference proteome</keyword>
<feature type="domain" description="Hikeshi-like N-terminal" evidence="2">
    <location>
        <begin position="7"/>
        <end position="85"/>
    </location>
</feature>
<comment type="caution">
    <text evidence="4">The sequence shown here is derived from an EMBL/GenBank/DDBJ whole genome shotgun (WGS) entry which is preliminary data.</text>
</comment>
<dbReference type="Pfam" id="PF05603">
    <property type="entry name" value="Hikeshi-like_N"/>
    <property type="match status" value="1"/>
</dbReference>
<dbReference type="GO" id="GO:0005829">
    <property type="term" value="C:cytosol"/>
    <property type="evidence" value="ECO:0007669"/>
    <property type="project" value="TreeGrafter"/>
</dbReference>
<dbReference type="AlphaFoldDB" id="W7TTF1"/>
<protein>
    <submittedName>
        <fullName evidence="4">Uncharacterized protein</fullName>
    </submittedName>
</protein>
<feature type="domain" description="Hikeshi-like C-terminal" evidence="3">
    <location>
        <begin position="124"/>
        <end position="177"/>
    </location>
</feature>
<proteinExistence type="inferred from homology"/>
<dbReference type="GO" id="GO:0005634">
    <property type="term" value="C:nucleus"/>
    <property type="evidence" value="ECO:0007669"/>
    <property type="project" value="TreeGrafter"/>
</dbReference>
<organism evidence="4 5">
    <name type="scientific">Nannochloropsis gaditana</name>
    <dbReference type="NCBI Taxonomy" id="72520"/>
    <lineage>
        <taxon>Eukaryota</taxon>
        <taxon>Sar</taxon>
        <taxon>Stramenopiles</taxon>
        <taxon>Ochrophyta</taxon>
        <taxon>Eustigmatophyceae</taxon>
        <taxon>Eustigmatales</taxon>
        <taxon>Monodopsidaceae</taxon>
        <taxon>Nannochloropsis</taxon>
    </lineage>
</organism>
<dbReference type="InterPro" id="IPR031318">
    <property type="entry name" value="OPI10"/>
</dbReference>
<dbReference type="Proteomes" id="UP000019335">
    <property type="component" value="Chromosome 16"/>
</dbReference>
<comment type="similarity">
    <text evidence="1">Belongs to the OPI10 family.</text>
</comment>
<dbReference type="Pfam" id="PF21057">
    <property type="entry name" value="Hikeshi-like_C"/>
    <property type="match status" value="1"/>
</dbReference>
<dbReference type="InterPro" id="IPR008493">
    <property type="entry name" value="Hikeshi-like_N"/>
</dbReference>
<evidence type="ECO:0000313" key="4">
    <source>
        <dbReference type="EMBL" id="EWM23609.1"/>
    </source>
</evidence>
<dbReference type="GO" id="GO:0061608">
    <property type="term" value="F:nuclear import signal receptor activity"/>
    <property type="evidence" value="ECO:0007669"/>
    <property type="project" value="TreeGrafter"/>
</dbReference>
<evidence type="ECO:0000259" key="2">
    <source>
        <dbReference type="Pfam" id="PF05603"/>
    </source>
</evidence>
<evidence type="ECO:0000313" key="5">
    <source>
        <dbReference type="Proteomes" id="UP000019335"/>
    </source>
</evidence>
<gene>
    <name evidence="4" type="ORF">Naga_100550g3</name>
</gene>
<dbReference type="GO" id="GO:0006606">
    <property type="term" value="P:protein import into nucleus"/>
    <property type="evidence" value="ECO:0007669"/>
    <property type="project" value="TreeGrafter"/>
</dbReference>
<accession>W7TTF1</accession>
<reference evidence="4 5" key="1">
    <citation type="journal article" date="2014" name="Mol. Plant">
        <title>Chromosome Scale Genome Assembly and Transcriptome Profiling of Nannochloropsis gaditana in Nitrogen Depletion.</title>
        <authorList>
            <person name="Corteggiani Carpinelli E."/>
            <person name="Telatin A."/>
            <person name="Vitulo N."/>
            <person name="Forcato C."/>
            <person name="D'Angelo M."/>
            <person name="Schiavon R."/>
            <person name="Vezzi A."/>
            <person name="Giacometti G.M."/>
            <person name="Morosinotto T."/>
            <person name="Valle G."/>
        </authorList>
    </citation>
    <scope>NUCLEOTIDE SEQUENCE [LARGE SCALE GENOMIC DNA]</scope>
    <source>
        <strain evidence="4 5">B-31</strain>
    </source>
</reference>
<dbReference type="PANTHER" id="PTHR12925:SF0">
    <property type="entry name" value="PROTEIN HIKESHI"/>
    <property type="match status" value="1"/>
</dbReference>
<evidence type="ECO:0000259" key="3">
    <source>
        <dbReference type="Pfam" id="PF21057"/>
    </source>
</evidence>
<dbReference type="OrthoDB" id="10248398at2759"/>
<sequence length="182" mass="20249">MASFGVVCPGRPVMVDWRPINETKFVCEIASPAQVTDLTFFLLPNIVLPPGTGTALYYSLPPFAEWTVLGALTLDKPSGVFRTGWSTIEGIAQMPAIQLGVSLESLDTITNLDLQKSGVDERRLFAHKIAQDLWSFVCSFAQQTQQGGREAVLLPANAMDMWLERFDRKYRLDPSFMFKTGN</sequence>
<dbReference type="InterPro" id="IPR048364">
    <property type="entry name" value="Hikeshi-like_C"/>
</dbReference>
<dbReference type="EMBL" id="AZIL01001550">
    <property type="protein sequence ID" value="EWM23609.1"/>
    <property type="molecule type" value="Genomic_DNA"/>
</dbReference>
<evidence type="ECO:0000256" key="1">
    <source>
        <dbReference type="ARBA" id="ARBA00006623"/>
    </source>
</evidence>
<name>W7TTF1_9STRA</name>